<feature type="compositionally biased region" description="Low complexity" evidence="1">
    <location>
        <begin position="306"/>
        <end position="334"/>
    </location>
</feature>
<evidence type="ECO:0000313" key="5">
    <source>
        <dbReference type="Proteomes" id="UP000009027"/>
    </source>
</evidence>
<dbReference type="Proteomes" id="UP000009027">
    <property type="component" value="Unassembled WGS sequence"/>
</dbReference>
<keyword evidence="2" id="KW-0472">Membrane</keyword>
<reference evidence="4 5" key="1">
    <citation type="journal article" date="2012" name="Proc. Natl. Acad. Sci. U.S.A.">
        <title>Antigenic diversity is generated by distinct evolutionary mechanisms in African trypanosome species.</title>
        <authorList>
            <person name="Jackson A.P."/>
            <person name="Berry A."/>
            <person name="Aslett M."/>
            <person name="Allison H.C."/>
            <person name="Burton P."/>
            <person name="Vavrova-Anderson J."/>
            <person name="Brown R."/>
            <person name="Browne H."/>
            <person name="Corton N."/>
            <person name="Hauser H."/>
            <person name="Gamble J."/>
            <person name="Gilderthorp R."/>
            <person name="Marcello L."/>
            <person name="McQuillan J."/>
            <person name="Otto T.D."/>
            <person name="Quail M.A."/>
            <person name="Sanders M.J."/>
            <person name="van Tonder A."/>
            <person name="Ginger M.L."/>
            <person name="Field M.C."/>
            <person name="Barry J.D."/>
            <person name="Hertz-Fowler C."/>
            <person name="Berriman M."/>
        </authorList>
    </citation>
    <scope>NUCLEOTIDE SEQUENCE</scope>
    <source>
        <strain evidence="4 5">Y486</strain>
    </source>
</reference>
<keyword evidence="3" id="KW-0732">Signal</keyword>
<evidence type="ECO:0000313" key="4">
    <source>
        <dbReference type="EMBL" id="CCD19172.1"/>
    </source>
</evidence>
<feature type="region of interest" description="Disordered" evidence="1">
    <location>
        <begin position="283"/>
        <end position="343"/>
    </location>
</feature>
<dbReference type="EMBL" id="CAEX01002778">
    <property type="protein sequence ID" value="CCD19172.1"/>
    <property type="molecule type" value="Genomic_DNA"/>
</dbReference>
<evidence type="ECO:0000256" key="3">
    <source>
        <dbReference type="SAM" id="SignalP"/>
    </source>
</evidence>
<protein>
    <submittedName>
        <fullName evidence="4">Uncharacterized protein</fullName>
    </submittedName>
</protein>
<gene>
    <name evidence="4" type="ORF">TvY486_0018640</name>
</gene>
<feature type="chain" id="PRO_5003389383" evidence="3">
    <location>
        <begin position="24"/>
        <end position="416"/>
    </location>
</feature>
<sequence length="416" mass="46220">MGKPVWLFVVVLCLLACSTNVLSLADTVGQDSGIAMAACQMGRGYLHVKSVFGAFDAVLDKMKAASLELQERAKKLQASEASGSTAQVEAGRAYDKIADAHWRVLNARRDIKRFDSKITEGEFNNYFYWGDELGFRDAFFRCRTEVKEHVQVIGYMEYIEDASADTYGWKERVRKNWEDKKMDVVGLLSIEHDRSYALERVSRDFRHFMEEMLVNFGTVFYYYRLARTQLTVAESAVAAIAGRVLTKKAAECEEVTAAHVAHNEPDSRYVRCVEFQSRVRELQARKMQQNQTSRATYPRDEAGSDASQAQTQTQSLLAFSPSSTLPTSPSTLSAPAPPPAISQQSRDALIHVDGSDLELIELALEESPNTVVRSGGVGTSTLVIAFTIPLAILLGSVLVYMALRVHRLAKQPSALP</sequence>
<keyword evidence="5" id="KW-1185">Reference proteome</keyword>
<accession>F9WNQ2</accession>
<feature type="transmembrane region" description="Helical" evidence="2">
    <location>
        <begin position="382"/>
        <end position="403"/>
    </location>
</feature>
<feature type="compositionally biased region" description="Polar residues" evidence="1">
    <location>
        <begin position="286"/>
        <end position="295"/>
    </location>
</feature>
<evidence type="ECO:0000256" key="2">
    <source>
        <dbReference type="SAM" id="Phobius"/>
    </source>
</evidence>
<name>F9WNQ2_TRYVY</name>
<keyword evidence="2" id="KW-1133">Transmembrane helix</keyword>
<dbReference type="AlphaFoldDB" id="F9WNQ2"/>
<evidence type="ECO:0000256" key="1">
    <source>
        <dbReference type="SAM" id="MobiDB-lite"/>
    </source>
</evidence>
<proteinExistence type="predicted"/>
<keyword evidence="2" id="KW-0812">Transmembrane</keyword>
<feature type="signal peptide" evidence="3">
    <location>
        <begin position="1"/>
        <end position="23"/>
    </location>
</feature>
<organism evidence="4 5">
    <name type="scientific">Trypanosoma vivax (strain Y486)</name>
    <dbReference type="NCBI Taxonomy" id="1055687"/>
    <lineage>
        <taxon>Eukaryota</taxon>
        <taxon>Discoba</taxon>
        <taxon>Euglenozoa</taxon>
        <taxon>Kinetoplastea</taxon>
        <taxon>Metakinetoplastina</taxon>
        <taxon>Trypanosomatida</taxon>
        <taxon>Trypanosomatidae</taxon>
        <taxon>Trypanosoma</taxon>
        <taxon>Duttonella</taxon>
    </lineage>
</organism>
<dbReference type="VEuPathDB" id="TriTrypDB:TvY486_0018640"/>